<evidence type="ECO:0000256" key="16">
    <source>
        <dbReference type="SAM" id="Phobius"/>
    </source>
</evidence>
<dbReference type="InterPro" id="IPR053976">
    <property type="entry name" value="PFF1_TM"/>
</dbReference>
<feature type="domain" description="Peptidase M28" evidence="17">
    <location>
        <begin position="195"/>
        <end position="369"/>
    </location>
</feature>
<evidence type="ECO:0000256" key="10">
    <source>
        <dbReference type="ARBA" id="ARBA00022833"/>
    </source>
</evidence>
<feature type="transmembrane region" description="Helical" evidence="16">
    <location>
        <begin position="477"/>
        <end position="496"/>
    </location>
</feature>
<evidence type="ECO:0000259" key="19">
    <source>
        <dbReference type="Pfam" id="PF22251"/>
    </source>
</evidence>
<keyword evidence="13 16" id="KW-0472">Membrane</keyword>
<evidence type="ECO:0000256" key="11">
    <source>
        <dbReference type="ARBA" id="ARBA00022989"/>
    </source>
</evidence>
<evidence type="ECO:0000256" key="3">
    <source>
        <dbReference type="ARBA" id="ARBA00004128"/>
    </source>
</evidence>
<feature type="domain" description="Vacuolar membrane protease transmembrane" evidence="19">
    <location>
        <begin position="598"/>
        <end position="675"/>
    </location>
</feature>
<keyword evidence="6 15" id="KW-0645">Protease</keyword>
<evidence type="ECO:0000256" key="5">
    <source>
        <dbReference type="ARBA" id="ARBA00022554"/>
    </source>
</evidence>
<dbReference type="GO" id="GO:0046872">
    <property type="term" value="F:metal ion binding"/>
    <property type="evidence" value="ECO:0007669"/>
    <property type="project" value="UniProtKB-KW"/>
</dbReference>
<dbReference type="Pfam" id="PF04389">
    <property type="entry name" value="Peptidase_M28"/>
    <property type="match status" value="1"/>
</dbReference>
<evidence type="ECO:0000256" key="15">
    <source>
        <dbReference type="RuleBase" id="RU361240"/>
    </source>
</evidence>
<feature type="transmembrane region" description="Helical" evidence="16">
    <location>
        <begin position="508"/>
        <end position="526"/>
    </location>
</feature>
<comment type="function">
    <text evidence="2">May be involved in vacuolar sorting and osmoregulation.</text>
</comment>
<dbReference type="GO" id="GO:0008235">
    <property type="term" value="F:metalloexopeptidase activity"/>
    <property type="evidence" value="ECO:0007669"/>
    <property type="project" value="InterPro"/>
</dbReference>
<organism evidence="20 21">
    <name type="scientific">Verticillium longisporum</name>
    <name type="common">Verticillium dahliae var. longisporum</name>
    <dbReference type="NCBI Taxonomy" id="100787"/>
    <lineage>
        <taxon>Eukaryota</taxon>
        <taxon>Fungi</taxon>
        <taxon>Dikarya</taxon>
        <taxon>Ascomycota</taxon>
        <taxon>Pezizomycotina</taxon>
        <taxon>Sordariomycetes</taxon>
        <taxon>Hypocreomycetidae</taxon>
        <taxon>Glomerellales</taxon>
        <taxon>Plectosphaerellaceae</taxon>
        <taxon>Verticillium</taxon>
    </lineage>
</organism>
<evidence type="ECO:0000256" key="12">
    <source>
        <dbReference type="ARBA" id="ARBA00023049"/>
    </source>
</evidence>
<keyword evidence="9 15" id="KW-0378">Hydrolase</keyword>
<dbReference type="InterPro" id="IPR045175">
    <property type="entry name" value="M28_fam"/>
</dbReference>
<keyword evidence="7 16" id="KW-0812">Transmembrane</keyword>
<dbReference type="PANTHER" id="PTHR12147">
    <property type="entry name" value="METALLOPEPTIDASE M28 FAMILY MEMBER"/>
    <property type="match status" value="1"/>
</dbReference>
<dbReference type="GO" id="GO:0006508">
    <property type="term" value="P:proteolysis"/>
    <property type="evidence" value="ECO:0007669"/>
    <property type="project" value="UniProtKB-KW"/>
</dbReference>
<feature type="transmembrane region" description="Helical" evidence="16">
    <location>
        <begin position="572"/>
        <end position="592"/>
    </location>
</feature>
<evidence type="ECO:0000313" key="21">
    <source>
        <dbReference type="Proteomes" id="UP000689129"/>
    </source>
</evidence>
<dbReference type="EMBL" id="JAEMWZ010000226">
    <property type="protein sequence ID" value="KAG7130612.1"/>
    <property type="molecule type" value="Genomic_DNA"/>
</dbReference>
<evidence type="ECO:0000313" key="20">
    <source>
        <dbReference type="EMBL" id="KAG7130612.1"/>
    </source>
</evidence>
<feature type="transmembrane region" description="Helical" evidence="16">
    <location>
        <begin position="14"/>
        <end position="32"/>
    </location>
</feature>
<dbReference type="InterPro" id="IPR007484">
    <property type="entry name" value="Peptidase_M28"/>
</dbReference>
<dbReference type="GO" id="GO:0005774">
    <property type="term" value="C:vacuolar membrane"/>
    <property type="evidence" value="ECO:0007669"/>
    <property type="project" value="UniProtKB-SubCell"/>
</dbReference>
<name>A0A8I3APB5_VERLO</name>
<keyword evidence="8 15" id="KW-0479">Metal-binding</keyword>
<comment type="caution">
    <text evidence="20">The sequence shown here is derived from an EMBL/GenBank/DDBJ whole genome shotgun (WGS) entry which is preliminary data.</text>
</comment>
<feature type="domain" description="Vacuolar membrane protease C-terminal" evidence="18">
    <location>
        <begin position="705"/>
        <end position="940"/>
    </location>
</feature>
<keyword evidence="10 15" id="KW-0862">Zinc</keyword>
<evidence type="ECO:0000256" key="14">
    <source>
        <dbReference type="ARBA" id="ARBA00023180"/>
    </source>
</evidence>
<evidence type="ECO:0000256" key="9">
    <source>
        <dbReference type="ARBA" id="ARBA00022801"/>
    </source>
</evidence>
<sequence>MKCHNPFGFRVGPVTFWTIIIYLALLVPLLWIHETVPPAPSSPTPTPGINLTEAWHDLTTITKHYHPYNSRDNERVGDYILERIADILDRNDVNWTLEKTGAVQGTKTIASKRNVDVTLELFSRSSSVPSVTVFDDNLANVTWATDIGMLGDHTAGVGTYFEGTNKLVYIRGTEDEQGEWWKSGKNDVRVIGKGGVLVNAHYDSVASGYGATDDGMGCVSILQILNYFTTQGRQPKRGLLLLFNNGEEDGLLGAKAFANSPLFSFPTTFVNLEGAGAGGRAVLFRSSDEQVTKAYQKAPHPFGLVVASDGFSMGLVKSQTDFVVWDDIFGQRGLDIAFYRPRPRYHTDQDDTRHASPASLWHMLSNSIAAVKSLSDNTHTFSGQRSDGDRRKVPSGSHASKGVWFDMFGKGFAVFGLRGLFAWSLTLLIVSPLIIAIIVFILNRHDKLYFFSRKINVHNEGSEDPVSIGGFRGFTRFPIAVGFSGALTLASAFLLTKINPMIVYSSEYAVWGMMLSLFYMSLWMTLKGSSAIRPSALQRGYIHIWLFIVSWGLLIVVAVTEDRLRIASGYPVVFLHSALFLSTVISFLELFGLTKPFDNEQPWSGRLPGWTWILQFLLLAPINVILWGQIGLFAVAATQAGGADGGSVLTTYLIIAVLSIVILVPLAPFIHRVHYYVPTILFAAFTGTLIYNLIAFPFSANNRYKIYFVQEIDVSDGSTKVSLTGLDKYVHSVIGELPSTSGKVITCTDSNARSGLVDCSYDGSAVPPLLHDGLDNGTVTVTNKRYQHLVSVNITRSDDSKNRATLSINAADSKVCTVIFDQPVSNFAIRGSEGLDSRLGQYPDAGVGSLRLFRRDWTSPWVVDVEWNDEHKADEAALETDKPVDKDTVEELRKRAGISGTIKCHYSDANAPETIPAFHECLQYSPDWAAFSKADVGLVRAVKRF</sequence>
<accession>A0A8I3APB5</accession>
<dbReference type="OrthoDB" id="76293at2759"/>
<feature type="transmembrane region" description="Helical" evidence="16">
    <location>
        <begin position="649"/>
        <end position="670"/>
    </location>
</feature>
<dbReference type="Pfam" id="PF22251">
    <property type="entry name" value="PFF1_TM"/>
    <property type="match status" value="2"/>
</dbReference>
<keyword evidence="11 16" id="KW-1133">Transmembrane helix</keyword>
<protein>
    <recommendedName>
        <fullName evidence="15">Peptide hydrolase</fullName>
        <ecNumber evidence="15">3.4.-.-</ecNumber>
    </recommendedName>
</protein>
<evidence type="ECO:0000256" key="1">
    <source>
        <dbReference type="ARBA" id="ARBA00001947"/>
    </source>
</evidence>
<evidence type="ECO:0000256" key="13">
    <source>
        <dbReference type="ARBA" id="ARBA00023136"/>
    </source>
</evidence>
<dbReference type="Pfam" id="PF22250">
    <property type="entry name" value="PFF1_C"/>
    <property type="match status" value="1"/>
</dbReference>
<keyword evidence="5" id="KW-0926">Vacuole</keyword>
<gene>
    <name evidence="20" type="ORF">HYQ45_010615</name>
</gene>
<comment type="similarity">
    <text evidence="4 15">Belongs to the peptidase M28 family.</text>
</comment>
<dbReference type="InterPro" id="IPR053975">
    <property type="entry name" value="PFF1_C"/>
</dbReference>
<feature type="transmembrane region" description="Helical" evidence="16">
    <location>
        <begin position="541"/>
        <end position="560"/>
    </location>
</feature>
<evidence type="ECO:0000256" key="7">
    <source>
        <dbReference type="ARBA" id="ARBA00022692"/>
    </source>
</evidence>
<dbReference type="EC" id="3.4.-.-" evidence="15"/>
<dbReference type="CDD" id="cd03875">
    <property type="entry name" value="M28_Fxna_like"/>
    <property type="match status" value="1"/>
</dbReference>
<feature type="domain" description="Vacuolar membrane protease transmembrane" evidence="19">
    <location>
        <begin position="476"/>
        <end position="594"/>
    </location>
</feature>
<evidence type="ECO:0000256" key="2">
    <source>
        <dbReference type="ARBA" id="ARBA00003273"/>
    </source>
</evidence>
<feature type="transmembrane region" description="Helical" evidence="16">
    <location>
        <begin position="612"/>
        <end position="637"/>
    </location>
</feature>
<comment type="subcellular location">
    <subcellularLocation>
        <location evidence="3">Vacuole membrane</location>
        <topology evidence="3">Multi-pass membrane protein</topology>
    </subcellularLocation>
</comment>
<evidence type="ECO:0000259" key="17">
    <source>
        <dbReference type="Pfam" id="PF04389"/>
    </source>
</evidence>
<keyword evidence="14" id="KW-0325">Glycoprotein</keyword>
<dbReference type="AlphaFoldDB" id="A0A8I3APB5"/>
<feature type="transmembrane region" description="Helical" evidence="16">
    <location>
        <begin position="420"/>
        <end position="442"/>
    </location>
</feature>
<feature type="transmembrane region" description="Helical" evidence="16">
    <location>
        <begin position="676"/>
        <end position="698"/>
    </location>
</feature>
<comment type="cofactor">
    <cofactor evidence="1">
        <name>Zn(2+)</name>
        <dbReference type="ChEBI" id="CHEBI:29105"/>
    </cofactor>
</comment>
<evidence type="ECO:0000259" key="18">
    <source>
        <dbReference type="Pfam" id="PF22250"/>
    </source>
</evidence>
<reference evidence="20" key="1">
    <citation type="journal article" date="2021" name="Mol. Plant Pathol.">
        <title>A 20-kb lineage-specific genomic region tames virulence in pathogenic amphidiploid Verticillium longisporum.</title>
        <authorList>
            <person name="Harting R."/>
            <person name="Starke J."/>
            <person name="Kusch H."/>
            <person name="Poggeler S."/>
            <person name="Maurus I."/>
            <person name="Schluter R."/>
            <person name="Landesfeind M."/>
            <person name="Bulla I."/>
            <person name="Nowrousian M."/>
            <person name="de Jonge R."/>
            <person name="Stahlhut G."/>
            <person name="Hoff K.J."/>
            <person name="Asshauer K.P."/>
            <person name="Thurmer A."/>
            <person name="Stanke M."/>
            <person name="Daniel R."/>
            <person name="Morgenstern B."/>
            <person name="Thomma B.P.H.J."/>
            <person name="Kronstad J.W."/>
            <person name="Braus-Stromeyer S.A."/>
            <person name="Braus G.H."/>
        </authorList>
    </citation>
    <scope>NUCLEOTIDE SEQUENCE</scope>
    <source>
        <strain evidence="20">Vl32</strain>
    </source>
</reference>
<proteinExistence type="inferred from homology"/>
<evidence type="ECO:0000256" key="6">
    <source>
        <dbReference type="ARBA" id="ARBA00022670"/>
    </source>
</evidence>
<dbReference type="Proteomes" id="UP000689129">
    <property type="component" value="Unassembled WGS sequence"/>
</dbReference>
<evidence type="ECO:0000256" key="4">
    <source>
        <dbReference type="ARBA" id="ARBA00010918"/>
    </source>
</evidence>
<dbReference type="PANTHER" id="PTHR12147:SF58">
    <property type="entry name" value="VACUOLAR MEMBRANE PROTEASE"/>
    <property type="match status" value="1"/>
</dbReference>
<dbReference type="InterPro" id="IPR048024">
    <property type="entry name" value="Fxna-like_M28_dom"/>
</dbReference>
<evidence type="ECO:0000256" key="8">
    <source>
        <dbReference type="ARBA" id="ARBA00022723"/>
    </source>
</evidence>
<keyword evidence="12" id="KW-0482">Metalloprotease</keyword>